<accession>A0AAD3T3Q6</accession>
<gene>
    <name evidence="2" type="ORF">Nepgr_023103</name>
</gene>
<keyword evidence="3" id="KW-1185">Reference proteome</keyword>
<proteinExistence type="predicted"/>
<feature type="compositionally biased region" description="Basic and acidic residues" evidence="1">
    <location>
        <begin position="15"/>
        <end position="26"/>
    </location>
</feature>
<feature type="compositionally biased region" description="Basic and acidic residues" evidence="1">
    <location>
        <begin position="39"/>
        <end position="56"/>
    </location>
</feature>
<comment type="caution">
    <text evidence="2">The sequence shown here is derived from an EMBL/GenBank/DDBJ whole genome shotgun (WGS) entry which is preliminary data.</text>
</comment>
<dbReference type="AlphaFoldDB" id="A0AAD3T3Q6"/>
<protein>
    <submittedName>
        <fullName evidence="2">Uncharacterized protein</fullName>
    </submittedName>
</protein>
<name>A0AAD3T3Q6_NEPGR</name>
<evidence type="ECO:0000313" key="3">
    <source>
        <dbReference type="Proteomes" id="UP001279734"/>
    </source>
</evidence>
<dbReference type="EMBL" id="BSYO01000023">
    <property type="protein sequence ID" value="GMH21261.1"/>
    <property type="molecule type" value="Genomic_DNA"/>
</dbReference>
<reference evidence="2" key="1">
    <citation type="submission" date="2023-05" db="EMBL/GenBank/DDBJ databases">
        <title>Nepenthes gracilis genome sequencing.</title>
        <authorList>
            <person name="Fukushima K."/>
        </authorList>
    </citation>
    <scope>NUCLEOTIDE SEQUENCE</scope>
    <source>
        <strain evidence="2">SING2019-196</strain>
    </source>
</reference>
<organism evidence="2 3">
    <name type="scientific">Nepenthes gracilis</name>
    <name type="common">Slender pitcher plant</name>
    <dbReference type="NCBI Taxonomy" id="150966"/>
    <lineage>
        <taxon>Eukaryota</taxon>
        <taxon>Viridiplantae</taxon>
        <taxon>Streptophyta</taxon>
        <taxon>Embryophyta</taxon>
        <taxon>Tracheophyta</taxon>
        <taxon>Spermatophyta</taxon>
        <taxon>Magnoliopsida</taxon>
        <taxon>eudicotyledons</taxon>
        <taxon>Gunneridae</taxon>
        <taxon>Pentapetalae</taxon>
        <taxon>Caryophyllales</taxon>
        <taxon>Nepenthaceae</taxon>
        <taxon>Nepenthes</taxon>
    </lineage>
</organism>
<feature type="region of interest" description="Disordered" evidence="1">
    <location>
        <begin position="1"/>
        <end position="66"/>
    </location>
</feature>
<evidence type="ECO:0000313" key="2">
    <source>
        <dbReference type="EMBL" id="GMH21261.1"/>
    </source>
</evidence>
<evidence type="ECO:0000256" key="1">
    <source>
        <dbReference type="SAM" id="MobiDB-lite"/>
    </source>
</evidence>
<sequence length="190" mass="21028">MHAKHQTGVEDAELESSRPEKTDRAPSSKPRRTPMMTQEGREAGKREATERSKPERPAAAPVPRPDEGAPLALSACERPFQLVPDLLLVLELLLWLLGPASDGIHLLVGWPDGRWCCCCPGGGAELHSLRSWMLTLMLMLLLEFFEACCLCFSCMGRCQFALYCSCDQILDPDVLQMMLTVNWAAVQLGS</sequence>
<dbReference type="Proteomes" id="UP001279734">
    <property type="component" value="Unassembled WGS sequence"/>
</dbReference>